<name>A0A2J6N2W7_9CREN</name>
<sequence length="130" mass="14958">MGIFTFEKEYNKNVSLSEILDKFSNYLKNNGWQVQQKTGVDKAILQARKGGILRDLFAAGRALTFTFEQEPEKLRVKVGIGNWIQNIAITTIETLFLSSLFLLVDIPEMLWNKHIEEEILKELDKIINNA</sequence>
<accession>A0A2J6N2W7</accession>
<proteinExistence type="predicted"/>
<comment type="caution">
    <text evidence="3">The sequence shown here is derived from an EMBL/GenBank/DDBJ whole genome shotgun (WGS) entry which is preliminary data.</text>
</comment>
<dbReference type="EMBL" id="PNIM01000008">
    <property type="protein sequence ID" value="PMB75672.1"/>
    <property type="molecule type" value="Genomic_DNA"/>
</dbReference>
<organism evidence="3 4">
    <name type="scientific">Fervidicoccus fontis</name>
    <dbReference type="NCBI Taxonomy" id="683846"/>
    <lineage>
        <taxon>Archaea</taxon>
        <taxon>Thermoproteota</taxon>
        <taxon>Thermoprotei</taxon>
        <taxon>Fervidicoccales</taxon>
        <taxon>Fervidicoccaceae</taxon>
        <taxon>Fervidicoccus</taxon>
    </lineage>
</organism>
<protein>
    <submittedName>
        <fullName evidence="3">Uncharacterized protein</fullName>
    </submittedName>
</protein>
<dbReference type="EMBL" id="DSFH01000046">
    <property type="protein sequence ID" value="HEW64028.1"/>
    <property type="molecule type" value="Genomic_DNA"/>
</dbReference>
<dbReference type="AlphaFoldDB" id="A0A2J6N2W7"/>
<dbReference type="RefSeq" id="WP_014557713.1">
    <property type="nucleotide sequence ID" value="NZ_DSFH01000046.1"/>
</dbReference>
<dbReference type="Proteomes" id="UP000652307">
    <property type="component" value="Unassembled WGS sequence"/>
</dbReference>
<evidence type="ECO:0000313" key="2">
    <source>
        <dbReference type="EMBL" id="MBE9391172.1"/>
    </source>
</evidence>
<dbReference type="Proteomes" id="UP000886076">
    <property type="component" value="Unassembled WGS sequence"/>
</dbReference>
<dbReference type="OMA" id="DIPEMLW"/>
<reference evidence="3 4" key="1">
    <citation type="submission" date="2018-01" db="EMBL/GenBank/DDBJ databases">
        <title>Metagenomic assembled genomes from two thermal pools in the Uzon Caldera, Kamchatka, Russia.</title>
        <authorList>
            <person name="Wilkins L."/>
            <person name="Ettinger C."/>
        </authorList>
    </citation>
    <scope>NUCLEOTIDE SEQUENCE [LARGE SCALE GENOMIC DNA]</scope>
    <source>
        <strain evidence="3">ZAV-06</strain>
    </source>
</reference>
<gene>
    <name evidence="3" type="ORF">C0188_02105</name>
    <name evidence="1" type="ORF">ENO39_03115</name>
    <name evidence="2" type="ORF">IOK49_03645</name>
</gene>
<dbReference type="Proteomes" id="UP000237153">
    <property type="component" value="Unassembled WGS sequence"/>
</dbReference>
<dbReference type="GeneID" id="12449648"/>
<evidence type="ECO:0000313" key="4">
    <source>
        <dbReference type="Proteomes" id="UP000237153"/>
    </source>
</evidence>
<evidence type="ECO:0000313" key="3">
    <source>
        <dbReference type="EMBL" id="PMB75672.1"/>
    </source>
</evidence>
<reference evidence="1" key="2">
    <citation type="journal article" date="2020" name="mSystems">
        <title>Genome- and Community-Level Interaction Insights into Carbon Utilization and Element Cycling Functions of Hydrothermarchaeota in Hydrothermal Sediment.</title>
        <authorList>
            <person name="Zhou Z."/>
            <person name="Liu Y."/>
            <person name="Xu W."/>
            <person name="Pan J."/>
            <person name="Luo Z.H."/>
            <person name="Li M."/>
        </authorList>
    </citation>
    <scope>NUCLEOTIDE SEQUENCE [LARGE SCALE GENOMIC DNA]</scope>
    <source>
        <strain evidence="1">SpSt-1261</strain>
    </source>
</reference>
<evidence type="ECO:0000313" key="1">
    <source>
        <dbReference type="EMBL" id="HEW64028.1"/>
    </source>
</evidence>
<dbReference type="EMBL" id="JADEZV010000002">
    <property type="protein sequence ID" value="MBE9391172.1"/>
    <property type="molecule type" value="Genomic_DNA"/>
</dbReference>
<reference evidence="2" key="3">
    <citation type="submission" date="2020-10" db="EMBL/GenBank/DDBJ databases">
        <title>Fervidococcus fontis strain 3639Fd - the first crenarchaeon capable of growth on lipids.</title>
        <authorList>
            <person name="Kochetkova T.V."/>
            <person name="Elcheninov A.G."/>
            <person name="Toschakov S.V."/>
            <person name="Kublanov I.V."/>
        </authorList>
    </citation>
    <scope>NUCLEOTIDE SEQUENCE</scope>
    <source>
        <strain evidence="2">3639Fd</strain>
    </source>
</reference>